<dbReference type="InterPro" id="IPR016039">
    <property type="entry name" value="Thiolase-like"/>
</dbReference>
<dbReference type="EMBL" id="JANFQO010000027">
    <property type="protein sequence ID" value="MCQ4167264.1"/>
    <property type="molecule type" value="Genomic_DNA"/>
</dbReference>
<organism evidence="1 2">
    <name type="scientific">Tahibacter harae</name>
    <dbReference type="NCBI Taxonomy" id="2963937"/>
    <lineage>
        <taxon>Bacteria</taxon>
        <taxon>Pseudomonadati</taxon>
        <taxon>Pseudomonadota</taxon>
        <taxon>Gammaproteobacteria</taxon>
        <taxon>Lysobacterales</taxon>
        <taxon>Rhodanobacteraceae</taxon>
        <taxon>Tahibacter</taxon>
    </lineage>
</organism>
<evidence type="ECO:0000313" key="2">
    <source>
        <dbReference type="Proteomes" id="UP001165498"/>
    </source>
</evidence>
<accession>A0ABT1QY96</accession>
<dbReference type="SUPFAM" id="SSF53901">
    <property type="entry name" value="Thiolase-like"/>
    <property type="match status" value="1"/>
</dbReference>
<sequence length="353" mass="36863">MSCALVLRVAGAGATTSVGLDLASSAAAIRAAVDNFQETRFLDRFGEPLLGAAMPLVLPGDADGSRTGGSERFALALTLAIEECLANAQVKLPLPASVPLLMLGDDTRSGPMLETAYAMHRQCAGFFAQPERLHMQAFTGGESSCIAALEAARAFIGGGAPCVLIAGVDSWLNVPDVHSGLKHDRLLSTAQSAGFIPGEAAAAILVQAETAASKGAALLLRGLGMAEESATLLADEPCSGKGLAQAIQRALRDAGMQAHEMHARLTDAAGEEYFFDEAAYAWARVLRQPLPPGYQYLQPATRVGHVGAAFGPLLIGYLWHLARVNRLCGPNALVHLSSVQPARGALVLSHRTH</sequence>
<gene>
    <name evidence="1" type="ORF">NM961_21330</name>
</gene>
<evidence type="ECO:0000313" key="1">
    <source>
        <dbReference type="EMBL" id="MCQ4167264.1"/>
    </source>
</evidence>
<comment type="caution">
    <text evidence="1">The sequence shown here is derived from an EMBL/GenBank/DDBJ whole genome shotgun (WGS) entry which is preliminary data.</text>
</comment>
<dbReference type="Gene3D" id="3.40.47.10">
    <property type="match status" value="1"/>
</dbReference>
<evidence type="ECO:0008006" key="3">
    <source>
        <dbReference type="Google" id="ProtNLM"/>
    </source>
</evidence>
<name>A0ABT1QY96_9GAMM</name>
<reference evidence="1" key="1">
    <citation type="submission" date="2022-07" db="EMBL/GenBank/DDBJ databases">
        <title>Tahibacter sp., a new gammaproteobacterium isolated from the silt sample collected at pig farm.</title>
        <authorList>
            <person name="Chen H."/>
        </authorList>
    </citation>
    <scope>NUCLEOTIDE SEQUENCE</scope>
    <source>
        <strain evidence="1">P2K</strain>
    </source>
</reference>
<dbReference type="Proteomes" id="UP001165498">
    <property type="component" value="Unassembled WGS sequence"/>
</dbReference>
<keyword evidence="2" id="KW-1185">Reference proteome</keyword>
<proteinExistence type="predicted"/>
<protein>
    <recommendedName>
        <fullName evidence="3">3-oxoacyl-[acyl-carrier-protein] synthase-1</fullName>
    </recommendedName>
</protein>
<dbReference type="RefSeq" id="WP_255916453.1">
    <property type="nucleotide sequence ID" value="NZ_JANFQO010000027.1"/>
</dbReference>